<reference evidence="10 12" key="2">
    <citation type="submission" date="2019-12" db="EMBL/GenBank/DDBJ databases">
        <title>Chromosome-level assembly of the Caenorhabditis remanei genome.</title>
        <authorList>
            <person name="Teterina A.A."/>
            <person name="Willis J.H."/>
            <person name="Phillips P.C."/>
        </authorList>
    </citation>
    <scope>NUCLEOTIDE SEQUENCE [LARGE SCALE GENOMIC DNA]</scope>
    <source>
        <strain evidence="10 12">PX506</strain>
        <tissue evidence="10">Whole organism</tissue>
    </source>
</reference>
<dbReference type="InParanoid" id="E3LRN2"/>
<dbReference type="GeneID" id="9811035"/>
<accession>E3LRN2</accession>
<dbReference type="CTD" id="9811035"/>
<dbReference type="PANTHER" id="PTHR12315">
    <property type="entry name" value="BICOID-INTERACTING PROTEIN RELATED"/>
    <property type="match status" value="1"/>
</dbReference>
<dbReference type="GO" id="GO:0017069">
    <property type="term" value="F:snRNA binding"/>
    <property type="evidence" value="ECO:0007669"/>
    <property type="project" value="TreeGrafter"/>
</dbReference>
<organism evidence="11">
    <name type="scientific">Caenorhabditis remanei</name>
    <name type="common">Caenorhabditis vulgaris</name>
    <dbReference type="NCBI Taxonomy" id="31234"/>
    <lineage>
        <taxon>Eukaryota</taxon>
        <taxon>Metazoa</taxon>
        <taxon>Ecdysozoa</taxon>
        <taxon>Nematoda</taxon>
        <taxon>Chromadorea</taxon>
        <taxon>Rhabditida</taxon>
        <taxon>Rhabditina</taxon>
        <taxon>Rhabditomorpha</taxon>
        <taxon>Rhabditoidea</taxon>
        <taxon>Rhabditidae</taxon>
        <taxon>Peloderinae</taxon>
        <taxon>Caenorhabditis</taxon>
    </lineage>
</organism>
<dbReference type="SUPFAM" id="SSF53335">
    <property type="entry name" value="S-adenosyl-L-methionine-dependent methyltransferases"/>
    <property type="match status" value="1"/>
</dbReference>
<keyword evidence="11" id="KW-1185">Reference proteome</keyword>
<dbReference type="GO" id="GO:0008171">
    <property type="term" value="F:O-methyltransferase activity"/>
    <property type="evidence" value="ECO:0007669"/>
    <property type="project" value="UniProtKB-UniRule"/>
</dbReference>
<sequence>MSGYRRGGFRGRKRFYKDTFAPGGSKTDPLNLAIELLDNPEEEKRRLGLLDPEPATVPQPKRRKTKKKEKKQEKAEEEETDSPKKSPVKKNRHGSPKKEPRREHQPTKEEKEASEFRKNKNEYFNRKYRYGNFDRYYGIRLNPGETDKRLSAFDKAWFEHKSILDIGCNVGFLTLSIAKDFSPRRILGIDIDEHLIGVARKNIRHYCDHETAVAGKFPVSFGVQFGTISQRTEEPRPFSTKFPDNVWFKKENYVLESDEMLDMIQPEFDVILALSITKWIHLNWGDNGLMRFFKRAYAQLHPGGRFIIEPQAFETYRKRAKMNEELKANYSKIEFKPEDFEMWLIETVGYESVEKLGVATAKSKGFERPIDVYLKPVRPKTGAIPLGYI</sequence>
<dbReference type="Pfam" id="PF06859">
    <property type="entry name" value="Bin3"/>
    <property type="match status" value="1"/>
</dbReference>
<dbReference type="eggNOG" id="KOG2899">
    <property type="taxonomic scope" value="Eukaryota"/>
</dbReference>
<dbReference type="InterPro" id="IPR039772">
    <property type="entry name" value="Bin3-like"/>
</dbReference>
<dbReference type="Pfam" id="PF06325">
    <property type="entry name" value="PrmA"/>
    <property type="match status" value="1"/>
</dbReference>
<evidence type="ECO:0000313" key="12">
    <source>
        <dbReference type="Proteomes" id="UP000483820"/>
    </source>
</evidence>
<dbReference type="InterPro" id="IPR029063">
    <property type="entry name" value="SAM-dependent_MTases_sf"/>
</dbReference>
<dbReference type="EMBL" id="WUAV01000002">
    <property type="protein sequence ID" value="KAF1766629.1"/>
    <property type="molecule type" value="Genomic_DNA"/>
</dbReference>
<evidence type="ECO:0000256" key="1">
    <source>
        <dbReference type="ARBA" id="ARBA00008361"/>
    </source>
</evidence>
<protein>
    <recommendedName>
        <fullName evidence="6">RNA methyltransferase</fullName>
        <ecNumber evidence="6">2.1.1.-</ecNumber>
    </recommendedName>
</protein>
<evidence type="ECO:0000256" key="3">
    <source>
        <dbReference type="ARBA" id="ARBA00022679"/>
    </source>
</evidence>
<dbReference type="PANTHER" id="PTHR12315:SF0">
    <property type="entry name" value="7SK SNRNA METHYLPHOSPHATE CAPPING ENZYME"/>
    <property type="match status" value="1"/>
</dbReference>
<dbReference type="InterPro" id="IPR010675">
    <property type="entry name" value="Bin3_C"/>
</dbReference>
<feature type="region of interest" description="Disordered" evidence="7">
    <location>
        <begin position="1"/>
        <end position="118"/>
    </location>
</feature>
<gene>
    <name evidence="9" type="ORF">CRE_26368</name>
    <name evidence="10" type="ORF">GCK72_006587</name>
</gene>
<dbReference type="GO" id="GO:0032259">
    <property type="term" value="P:methylation"/>
    <property type="evidence" value="ECO:0007669"/>
    <property type="project" value="UniProtKB-KW"/>
</dbReference>
<feature type="domain" description="Bin3-type SAM" evidence="8">
    <location>
        <begin position="147"/>
        <end position="378"/>
    </location>
</feature>
<dbReference type="HOGENOM" id="CLU_004729_0_1_1"/>
<dbReference type="OrthoDB" id="10017101at2759"/>
<dbReference type="CDD" id="cd02440">
    <property type="entry name" value="AdoMet_MTases"/>
    <property type="match status" value="1"/>
</dbReference>
<feature type="compositionally biased region" description="Basic and acidic residues" evidence="7">
    <location>
        <begin position="96"/>
        <end position="118"/>
    </location>
</feature>
<evidence type="ECO:0000313" key="10">
    <source>
        <dbReference type="EMBL" id="KAF1766629.1"/>
    </source>
</evidence>
<reference evidence="9" key="1">
    <citation type="submission" date="2007-07" db="EMBL/GenBank/DDBJ databases">
        <title>PCAP assembly of the Caenorhabditis remanei genome.</title>
        <authorList>
            <consortium name="The Caenorhabditis remanei Sequencing Consortium"/>
            <person name="Wilson R.K."/>
        </authorList>
    </citation>
    <scope>NUCLEOTIDE SEQUENCE [LARGE SCALE GENOMIC DNA]</scope>
    <source>
        <strain evidence="9">PB4641</strain>
    </source>
</reference>
<keyword evidence="4 5" id="KW-0949">S-adenosyl-L-methionine</keyword>
<dbReference type="Proteomes" id="UP000483820">
    <property type="component" value="Chromosome II"/>
</dbReference>
<evidence type="ECO:0000256" key="7">
    <source>
        <dbReference type="SAM" id="MobiDB-lite"/>
    </source>
</evidence>
<comment type="similarity">
    <text evidence="1 6">Belongs to the methyltransferase superfamily.</text>
</comment>
<dbReference type="AlphaFoldDB" id="E3LRN2"/>
<proteinExistence type="inferred from homology"/>
<evidence type="ECO:0000256" key="4">
    <source>
        <dbReference type="ARBA" id="ARBA00022691"/>
    </source>
</evidence>
<dbReference type="PROSITE" id="PS51515">
    <property type="entry name" value="BIN3_SAM"/>
    <property type="match status" value="1"/>
</dbReference>
<dbReference type="GO" id="GO:0008173">
    <property type="term" value="F:RNA methyltransferase activity"/>
    <property type="evidence" value="ECO:0007669"/>
    <property type="project" value="UniProtKB-UniRule"/>
</dbReference>
<dbReference type="Gene3D" id="3.40.50.150">
    <property type="entry name" value="Vaccinia Virus protein VP39"/>
    <property type="match status" value="1"/>
</dbReference>
<evidence type="ECO:0000259" key="8">
    <source>
        <dbReference type="PROSITE" id="PS51515"/>
    </source>
</evidence>
<evidence type="ECO:0000256" key="2">
    <source>
        <dbReference type="ARBA" id="ARBA00022603"/>
    </source>
</evidence>
<dbReference type="EMBL" id="DS268413">
    <property type="protein sequence ID" value="EFP07516.1"/>
    <property type="molecule type" value="Genomic_DNA"/>
</dbReference>
<dbReference type="EC" id="2.1.1.-" evidence="6"/>
<evidence type="ECO:0000256" key="6">
    <source>
        <dbReference type="RuleBase" id="RU367087"/>
    </source>
</evidence>
<dbReference type="InterPro" id="IPR024160">
    <property type="entry name" value="BIN3_SAM-bd_dom"/>
</dbReference>
<dbReference type="RefSeq" id="XP_003113604.1">
    <property type="nucleotide sequence ID" value="XM_003113556.1"/>
</dbReference>
<feature type="compositionally biased region" description="Basic residues" evidence="7">
    <location>
        <begin position="60"/>
        <end position="69"/>
    </location>
</feature>
<evidence type="ECO:0000256" key="5">
    <source>
        <dbReference type="PROSITE-ProRule" id="PRU00848"/>
    </source>
</evidence>
<dbReference type="STRING" id="31234.E3LRN2"/>
<evidence type="ECO:0000313" key="9">
    <source>
        <dbReference type="EMBL" id="EFP07516.1"/>
    </source>
</evidence>
<dbReference type="GO" id="GO:0040031">
    <property type="term" value="P:snRNA modification"/>
    <property type="evidence" value="ECO:0007669"/>
    <property type="project" value="TreeGrafter"/>
</dbReference>
<evidence type="ECO:0000313" key="11">
    <source>
        <dbReference type="Proteomes" id="UP000008281"/>
    </source>
</evidence>
<feature type="compositionally biased region" description="Basic residues" evidence="7">
    <location>
        <begin position="86"/>
        <end position="95"/>
    </location>
</feature>
<keyword evidence="2 6" id="KW-0489">Methyltransferase</keyword>
<dbReference type="OMA" id="YCDHETE"/>
<dbReference type="FunCoup" id="E3LRN2">
    <property type="interactions" value="1828"/>
</dbReference>
<dbReference type="KEGG" id="crq:GCK72_006587"/>
<keyword evidence="3 6" id="KW-0808">Transferase</keyword>
<name>E3LRN2_CAERE</name>
<dbReference type="Proteomes" id="UP000008281">
    <property type="component" value="Unassembled WGS sequence"/>
</dbReference>